<organism evidence="1 2">
    <name type="scientific">Ensete ventricosum</name>
    <name type="common">Abyssinian banana</name>
    <name type="synonym">Musa ensete</name>
    <dbReference type="NCBI Taxonomy" id="4639"/>
    <lineage>
        <taxon>Eukaryota</taxon>
        <taxon>Viridiplantae</taxon>
        <taxon>Streptophyta</taxon>
        <taxon>Embryophyta</taxon>
        <taxon>Tracheophyta</taxon>
        <taxon>Spermatophyta</taxon>
        <taxon>Magnoliopsida</taxon>
        <taxon>Liliopsida</taxon>
        <taxon>Zingiberales</taxon>
        <taxon>Musaceae</taxon>
        <taxon>Ensete</taxon>
    </lineage>
</organism>
<evidence type="ECO:0000313" key="2">
    <source>
        <dbReference type="Proteomes" id="UP001222027"/>
    </source>
</evidence>
<name>A0AAV8PJI4_ENSVE</name>
<comment type="caution">
    <text evidence="1">The sequence shown here is derived from an EMBL/GenBank/DDBJ whole genome shotgun (WGS) entry which is preliminary data.</text>
</comment>
<proteinExistence type="predicted"/>
<evidence type="ECO:0000313" key="1">
    <source>
        <dbReference type="EMBL" id="KAJ8458709.1"/>
    </source>
</evidence>
<sequence>MECARRYKRVSNSCDRLPPRAISVLERLACASLEPTKLIWLPMAVRHPEEVQQLLLACAGGGQQVVVQQQRVEVPVPCSSSTLMMPQGPRCLPILFSS</sequence>
<dbReference type="EMBL" id="JAQQAF010000009">
    <property type="protein sequence ID" value="KAJ8458709.1"/>
    <property type="molecule type" value="Genomic_DNA"/>
</dbReference>
<protein>
    <submittedName>
        <fullName evidence="1">Uncharacterized protein</fullName>
    </submittedName>
</protein>
<gene>
    <name evidence="1" type="ORF">OPV22_031635</name>
</gene>
<reference evidence="1 2" key="1">
    <citation type="submission" date="2022-12" db="EMBL/GenBank/DDBJ databases">
        <title>Chromosome-scale assembly of the Ensete ventricosum genome.</title>
        <authorList>
            <person name="Dussert Y."/>
            <person name="Stocks J."/>
            <person name="Wendawek A."/>
            <person name="Woldeyes F."/>
            <person name="Nichols R.A."/>
            <person name="Borrell J.S."/>
        </authorList>
    </citation>
    <scope>NUCLEOTIDE SEQUENCE [LARGE SCALE GENOMIC DNA]</scope>
    <source>
        <strain evidence="2">cv. Maze</strain>
        <tissue evidence="1">Seeds</tissue>
    </source>
</reference>
<accession>A0AAV8PJI4</accession>
<dbReference type="Proteomes" id="UP001222027">
    <property type="component" value="Unassembled WGS sequence"/>
</dbReference>
<dbReference type="AlphaFoldDB" id="A0AAV8PJI4"/>
<keyword evidence="2" id="KW-1185">Reference proteome</keyword>